<feature type="transmembrane region" description="Helical" evidence="6">
    <location>
        <begin position="141"/>
        <end position="163"/>
    </location>
</feature>
<reference evidence="8" key="1">
    <citation type="thesis" date="2020" institute="ProQuest LLC" country="789 East Eisenhower Parkway, Ann Arbor, MI, USA">
        <title>Comparative Genomics and Chromosome Evolution.</title>
        <authorList>
            <person name="Mudd A.B."/>
        </authorList>
    </citation>
    <scope>NUCLEOTIDE SEQUENCE</scope>
    <source>
        <strain evidence="8">HN-11 Male</strain>
        <tissue evidence="8">Kidney and liver</tissue>
    </source>
</reference>
<comment type="subcellular location">
    <subcellularLocation>
        <location evidence="1 5">Membrane</location>
        <topology evidence="1 5">Multi-pass membrane protein</topology>
    </subcellularLocation>
</comment>
<dbReference type="PANTHER" id="PTHR12428">
    <property type="entry name" value="OXA1"/>
    <property type="match status" value="1"/>
</dbReference>
<dbReference type="EMBL" id="WNTK01000007">
    <property type="protein sequence ID" value="KAG9480378.1"/>
    <property type="molecule type" value="Genomic_DNA"/>
</dbReference>
<comment type="caution">
    <text evidence="8">The sequence shown here is derived from an EMBL/GenBank/DDBJ whole genome shotgun (WGS) entry which is preliminary data.</text>
</comment>
<dbReference type="GO" id="GO:0005743">
    <property type="term" value="C:mitochondrial inner membrane"/>
    <property type="evidence" value="ECO:0007669"/>
    <property type="project" value="TreeGrafter"/>
</dbReference>
<gene>
    <name evidence="8" type="ORF">GDO78_012057</name>
</gene>
<evidence type="ECO:0000313" key="9">
    <source>
        <dbReference type="Proteomes" id="UP000770717"/>
    </source>
</evidence>
<evidence type="ECO:0000256" key="2">
    <source>
        <dbReference type="ARBA" id="ARBA00022692"/>
    </source>
</evidence>
<name>A0A8J6K4C2_ELECQ</name>
<dbReference type="Pfam" id="PF02096">
    <property type="entry name" value="60KD_IMP"/>
    <property type="match status" value="1"/>
</dbReference>
<evidence type="ECO:0000256" key="3">
    <source>
        <dbReference type="ARBA" id="ARBA00022989"/>
    </source>
</evidence>
<dbReference type="GO" id="GO:0033617">
    <property type="term" value="P:mitochondrial respiratory chain complex IV assembly"/>
    <property type="evidence" value="ECO:0007669"/>
    <property type="project" value="TreeGrafter"/>
</dbReference>
<comment type="similarity">
    <text evidence="5">Belongs to the OXA1/ALB3/YidC family.</text>
</comment>
<dbReference type="OrthoDB" id="2148490at2759"/>
<dbReference type="Proteomes" id="UP000770717">
    <property type="component" value="Unassembled WGS sequence"/>
</dbReference>
<feature type="transmembrane region" description="Helical" evidence="6">
    <location>
        <begin position="285"/>
        <end position="303"/>
    </location>
</feature>
<dbReference type="GO" id="GO:0032979">
    <property type="term" value="P:protein insertion into mitochondrial inner membrane from matrix"/>
    <property type="evidence" value="ECO:0007669"/>
    <property type="project" value="TreeGrafter"/>
</dbReference>
<feature type="transmembrane region" description="Helical" evidence="6">
    <location>
        <begin position="315"/>
        <end position="332"/>
    </location>
</feature>
<evidence type="ECO:0000256" key="5">
    <source>
        <dbReference type="RuleBase" id="RU003945"/>
    </source>
</evidence>
<evidence type="ECO:0000256" key="1">
    <source>
        <dbReference type="ARBA" id="ARBA00004141"/>
    </source>
</evidence>
<keyword evidence="4 6" id="KW-0472">Membrane</keyword>
<sequence length="393" mass="44999">MFSVIFLRPEAMFFKYGKSLITRIGPSEFRCFKVLSKRCLHPMSFGPANMKRRQQRLENPVEIFLHGHRCPSATSRSPRFASYIPVPSQHRTVTSAAALSAASVQQANSNYGLFAKMADSAPVHLAENVLLSVQDMTGLPWWATIMCTTMALRTVVTLPLIVYQMHILDKVEKLQPEIQNLAKELKYEVAVYGKQHGWSEKDAKFHFRKNMKRLVTELYIRDNCHPFKAGLIMCIQIPMWIFISMALRNFSFNTSGSPTDELVHTQLQNGGTLWFPDLTMPDSTWILPVILGSVNLLLVEMFALRTVELSRFQKYITIFLRVFSVVMIPLSASLPSGMVFYWVSSSFVGLTHNLFLRSPTVRRLFRLPRTKMDSDTPYKDLLAAFVAKYIRRK</sequence>
<dbReference type="AlphaFoldDB" id="A0A8J6K4C2"/>
<evidence type="ECO:0000259" key="7">
    <source>
        <dbReference type="Pfam" id="PF02096"/>
    </source>
</evidence>
<accession>A0A8J6K4C2</accession>
<evidence type="ECO:0000256" key="6">
    <source>
        <dbReference type="SAM" id="Phobius"/>
    </source>
</evidence>
<protein>
    <recommendedName>
        <fullName evidence="7">Membrane insertase YidC/Oxa/ALB C-terminal domain-containing protein</fullName>
    </recommendedName>
</protein>
<organism evidence="8 9">
    <name type="scientific">Eleutherodactylus coqui</name>
    <name type="common">Puerto Rican coqui</name>
    <dbReference type="NCBI Taxonomy" id="57060"/>
    <lineage>
        <taxon>Eukaryota</taxon>
        <taxon>Metazoa</taxon>
        <taxon>Chordata</taxon>
        <taxon>Craniata</taxon>
        <taxon>Vertebrata</taxon>
        <taxon>Euteleostomi</taxon>
        <taxon>Amphibia</taxon>
        <taxon>Batrachia</taxon>
        <taxon>Anura</taxon>
        <taxon>Neobatrachia</taxon>
        <taxon>Hyloidea</taxon>
        <taxon>Eleutherodactylidae</taxon>
        <taxon>Eleutherodactylinae</taxon>
        <taxon>Eleutherodactylus</taxon>
        <taxon>Eleutherodactylus</taxon>
    </lineage>
</organism>
<dbReference type="GO" id="GO:0032977">
    <property type="term" value="F:membrane insertase activity"/>
    <property type="evidence" value="ECO:0007669"/>
    <property type="project" value="InterPro"/>
</dbReference>
<keyword evidence="2 5" id="KW-0812">Transmembrane</keyword>
<evidence type="ECO:0000256" key="4">
    <source>
        <dbReference type="ARBA" id="ARBA00023136"/>
    </source>
</evidence>
<keyword evidence="3 6" id="KW-1133">Transmembrane helix</keyword>
<feature type="transmembrane region" description="Helical" evidence="6">
    <location>
        <begin position="229"/>
        <end position="247"/>
    </location>
</feature>
<proteinExistence type="inferred from homology"/>
<keyword evidence="9" id="KW-1185">Reference proteome</keyword>
<dbReference type="InterPro" id="IPR001708">
    <property type="entry name" value="YidC/ALB3/OXA1/COX18"/>
</dbReference>
<evidence type="ECO:0000313" key="8">
    <source>
        <dbReference type="EMBL" id="KAG9480378.1"/>
    </source>
</evidence>
<feature type="domain" description="Membrane insertase YidC/Oxa/ALB C-terminal" evidence="7">
    <location>
        <begin position="141"/>
        <end position="356"/>
    </location>
</feature>
<dbReference type="PANTHER" id="PTHR12428:SF65">
    <property type="entry name" value="CYTOCHROME C OXIDASE ASSEMBLY PROTEIN COX18, MITOCHONDRIAL"/>
    <property type="match status" value="1"/>
</dbReference>
<dbReference type="CDD" id="cd20069">
    <property type="entry name" value="5TM_Oxa1-like"/>
    <property type="match status" value="1"/>
</dbReference>
<dbReference type="InterPro" id="IPR028055">
    <property type="entry name" value="YidC/Oxa/ALB_C"/>
</dbReference>
<feature type="transmembrane region" description="Helical" evidence="6">
    <location>
        <begin position="338"/>
        <end position="356"/>
    </location>
</feature>